<proteinExistence type="predicted"/>
<feature type="transmembrane region" description="Helical" evidence="2">
    <location>
        <begin position="170"/>
        <end position="188"/>
    </location>
</feature>
<feature type="compositionally biased region" description="Basic and acidic residues" evidence="1">
    <location>
        <begin position="989"/>
        <end position="1012"/>
    </location>
</feature>
<feature type="transmembrane region" description="Helical" evidence="2">
    <location>
        <begin position="91"/>
        <end position="115"/>
    </location>
</feature>
<evidence type="ECO:0000256" key="1">
    <source>
        <dbReference type="SAM" id="MobiDB-lite"/>
    </source>
</evidence>
<feature type="transmembrane region" description="Helical" evidence="2">
    <location>
        <begin position="140"/>
        <end position="158"/>
    </location>
</feature>
<name>A0A7S3VSE3_DUNTE</name>
<accession>A0A7S3VSE3</accession>
<keyword evidence="2" id="KW-0472">Membrane</keyword>
<evidence type="ECO:0000313" key="3">
    <source>
        <dbReference type="EMBL" id="CAE0501441.1"/>
    </source>
</evidence>
<keyword evidence="2" id="KW-0812">Transmembrane</keyword>
<dbReference type="EMBL" id="HBIP01027343">
    <property type="protein sequence ID" value="CAE0501441.1"/>
    <property type="molecule type" value="Transcribed_RNA"/>
</dbReference>
<keyword evidence="2" id="KW-1133">Transmembrane helix</keyword>
<feature type="transmembrane region" description="Helical" evidence="2">
    <location>
        <begin position="61"/>
        <end position="79"/>
    </location>
</feature>
<evidence type="ECO:0000256" key="2">
    <source>
        <dbReference type="SAM" id="Phobius"/>
    </source>
</evidence>
<gene>
    <name evidence="3" type="ORF">DTER00134_LOCUS16514</name>
</gene>
<feature type="region of interest" description="Disordered" evidence="1">
    <location>
        <begin position="984"/>
        <end position="1012"/>
    </location>
</feature>
<protein>
    <submittedName>
        <fullName evidence="3">Uncharacterized protein</fullName>
    </submittedName>
</protein>
<dbReference type="AlphaFoldDB" id="A0A7S3VSE3"/>
<reference evidence="3" key="1">
    <citation type="submission" date="2021-01" db="EMBL/GenBank/DDBJ databases">
        <authorList>
            <person name="Corre E."/>
            <person name="Pelletier E."/>
            <person name="Niang G."/>
            <person name="Scheremetjew M."/>
            <person name="Finn R."/>
            <person name="Kale V."/>
            <person name="Holt S."/>
            <person name="Cochrane G."/>
            <person name="Meng A."/>
            <person name="Brown T."/>
            <person name="Cohen L."/>
        </authorList>
    </citation>
    <scope>NUCLEOTIDE SEQUENCE</scope>
    <source>
        <strain evidence="3">CCMP1320</strain>
    </source>
</reference>
<sequence length="1012" mass="109111">MLSLPRHAPEDGATGDDFQEFRSFVVAQSSRNVGNACLLNALSMFFSFFKAIGSAGATPTSVLVAALPVCAYAAAYTAMKRRPLGQETYMLGILCFRAAYGLSTSAGILPITPWVKYCLQLHMDKLTEILTSGLLEPVRLSFLVPLRILLGVAFGGIYDRVGMPRPRLQGALVHAAGLLVGVLMDWHYRCLYQTFKVRHQSKSKAALAEGHTLDAPAAKKASAFTAERQSYDAVAASTRVAAYTQAGTEQPQTPQALAALLAESFLLPWESSCAQQKCLQQRSLRNAQRQRIYRYKSKFAGKERVAILLQGDISPDDLPNNAGKILAREIEGRLGRQIVAGMAIRPGCVVVCFDVCTVAPEGQRPGRDIQEVCMLSTEAAQEWRQELGLGTSDGQDGQTSVSVLACHSSQTGTESTAATPCSIKARCPVLVMPPKTRSPDEDQDALQRLECPTHMPKEPVMVHLPLVVEVAAPANLGVVRGWHGPADNPEELEDMESSLCLLAAVQGRFLPLDILHIEGRRVELRIALPADVAAATTSCTTAQLELWARGKLACSLQVLLVPASRALVAAELEAWKLAMAASEAAGFVNDLVLWIDFHQSNREPGTRASCDACKLQQLKELGMGLLNHSLCCDLVGIAGLLLEGLTQPPFHLTFEALASEAFAYKPEFESSQQEPDQAGSNADSAHINAQDLVAAAKHSGSAAVLAQCQAWEAQQANSTPIPSGRPPSRPAALTLWQWVVAMALPFWRFACWACPKMGAAASSALATKSKSSCSNDKGAEARADLAAKAQEYRAWVTAQTAMLTRAYLVFALAHLSILLLRSVQGDHLETDAPALAILITFYFFAALGAHKLPRHSEVFAVLAYLGRLTSLLAQGSGLIPIPSSFFTALFRFRTEVILEIFFSSSMELVRLSWLIPLRIALGGGYMSLYKKSGFAHPFLESLAMNLGSVLVSMMVELRHRRIFARHKAAAASAAATSVAAATAASPGKRASDGKDFQHQTQELDKRPLGADL</sequence>
<organism evidence="3">
    <name type="scientific">Dunaliella tertiolecta</name>
    <name type="common">Green alga</name>
    <dbReference type="NCBI Taxonomy" id="3047"/>
    <lineage>
        <taxon>Eukaryota</taxon>
        <taxon>Viridiplantae</taxon>
        <taxon>Chlorophyta</taxon>
        <taxon>core chlorophytes</taxon>
        <taxon>Chlorophyceae</taxon>
        <taxon>CS clade</taxon>
        <taxon>Chlamydomonadales</taxon>
        <taxon>Dunaliellaceae</taxon>
        <taxon>Dunaliella</taxon>
    </lineage>
</organism>